<dbReference type="InterPro" id="IPR029472">
    <property type="entry name" value="Copia-like_N"/>
</dbReference>
<proteinExistence type="predicted"/>
<reference evidence="4" key="2">
    <citation type="submission" date="2025-08" db="UniProtKB">
        <authorList>
            <consortium name="RefSeq"/>
        </authorList>
    </citation>
    <scope>IDENTIFICATION</scope>
    <source>
        <tissue evidence="4">Leaf</tissue>
    </source>
</reference>
<evidence type="ECO:0000256" key="1">
    <source>
        <dbReference type="SAM" id="Phobius"/>
    </source>
</evidence>
<feature type="transmembrane region" description="Helical" evidence="1">
    <location>
        <begin position="277"/>
        <end position="297"/>
    </location>
</feature>
<accession>A0A1S3X044</accession>
<protein>
    <submittedName>
        <fullName evidence="4">Uncharacterized protein LOC107759836</fullName>
    </submittedName>
</protein>
<dbReference type="Pfam" id="PF14244">
    <property type="entry name" value="Retrotran_gag_3"/>
    <property type="match status" value="1"/>
</dbReference>
<sequence length="306" mass="34316">MASIHDTVDHTTTSNSGGFVTFTLDPSHPLYVRPSDSPGIQLVSIPFNGTGFVLWRNSMLTSISAENKLGILDGRVAQPTPNSPYFPYWERCNDMVKSWVINSISREIATSVMCFKTAKELRKLWDELNSSYVVPTCSCGALPKFIEDQQLFQFLNGLSESYSTVKSTIMMMSPLPPISKVYPILQQDESQRETPHAPSFTSDSASFLASPNSFNNTNKNFTQRINFDSKRNANSVSCKYCKKTGHTVDKCYRLHGFPADFSSPRTRSQHLVSRLKFLMSLLLALLMLPPLIIQLMVSPRSNTNFS</sequence>
<dbReference type="SUPFAM" id="SSF57756">
    <property type="entry name" value="Retrovirus zinc finger-like domains"/>
    <property type="match status" value="1"/>
</dbReference>
<dbReference type="InterPro" id="IPR036875">
    <property type="entry name" value="Znf_CCHC_sf"/>
</dbReference>
<dbReference type="PANTHER" id="PTHR37610">
    <property type="entry name" value="CCHC-TYPE DOMAIN-CONTAINING PROTEIN"/>
    <property type="match status" value="1"/>
</dbReference>
<evidence type="ECO:0000259" key="2">
    <source>
        <dbReference type="Pfam" id="PF14244"/>
    </source>
</evidence>
<dbReference type="RefSeq" id="XP_016433335.1">
    <property type="nucleotide sequence ID" value="XM_016577849.1"/>
</dbReference>
<dbReference type="AlphaFoldDB" id="A0A1S3X044"/>
<dbReference type="GeneID" id="107759836"/>
<dbReference type="GO" id="GO:0008270">
    <property type="term" value="F:zinc ion binding"/>
    <property type="evidence" value="ECO:0007669"/>
    <property type="project" value="InterPro"/>
</dbReference>
<keyword evidence="1" id="KW-0472">Membrane</keyword>
<feature type="domain" description="Retrotransposon Copia-like N-terminal" evidence="2">
    <location>
        <begin position="34"/>
        <end position="79"/>
    </location>
</feature>
<keyword evidence="1" id="KW-0812">Transmembrane</keyword>
<gene>
    <name evidence="4" type="primary">LOC107759836</name>
</gene>
<keyword evidence="3" id="KW-1185">Reference proteome</keyword>
<dbReference type="KEGG" id="nta:107759836"/>
<dbReference type="PaxDb" id="4097-A0A1S3X044"/>
<evidence type="ECO:0000313" key="3">
    <source>
        <dbReference type="Proteomes" id="UP000790787"/>
    </source>
</evidence>
<name>A0A1S3X044_TOBAC</name>
<reference evidence="3" key="1">
    <citation type="journal article" date="2014" name="Nat. Commun.">
        <title>The tobacco genome sequence and its comparison with those of tomato and potato.</title>
        <authorList>
            <person name="Sierro N."/>
            <person name="Battey J.N."/>
            <person name="Ouadi S."/>
            <person name="Bakaher N."/>
            <person name="Bovet L."/>
            <person name="Willig A."/>
            <person name="Goepfert S."/>
            <person name="Peitsch M.C."/>
            <person name="Ivanov N.V."/>
        </authorList>
    </citation>
    <scope>NUCLEOTIDE SEQUENCE [LARGE SCALE GENOMIC DNA]</scope>
</reference>
<dbReference type="Proteomes" id="UP000790787">
    <property type="component" value="Chromosome 3"/>
</dbReference>
<keyword evidence="1" id="KW-1133">Transmembrane helix</keyword>
<dbReference type="GO" id="GO:0003676">
    <property type="term" value="F:nucleic acid binding"/>
    <property type="evidence" value="ECO:0007669"/>
    <property type="project" value="InterPro"/>
</dbReference>
<dbReference type="OrthoDB" id="1226446at2759"/>
<dbReference type="PANTHER" id="PTHR37610:SF58">
    <property type="entry name" value="PEPTIDASE C1A PAPAIN C-TERMINAL DOMAIN-CONTAINING PROTEIN"/>
    <property type="match status" value="1"/>
</dbReference>
<organism evidence="3 4">
    <name type="scientific">Nicotiana tabacum</name>
    <name type="common">Common tobacco</name>
    <dbReference type="NCBI Taxonomy" id="4097"/>
    <lineage>
        <taxon>Eukaryota</taxon>
        <taxon>Viridiplantae</taxon>
        <taxon>Streptophyta</taxon>
        <taxon>Embryophyta</taxon>
        <taxon>Tracheophyta</taxon>
        <taxon>Spermatophyta</taxon>
        <taxon>Magnoliopsida</taxon>
        <taxon>eudicotyledons</taxon>
        <taxon>Gunneridae</taxon>
        <taxon>Pentapetalae</taxon>
        <taxon>asterids</taxon>
        <taxon>lamiids</taxon>
        <taxon>Solanales</taxon>
        <taxon>Solanaceae</taxon>
        <taxon>Nicotianoideae</taxon>
        <taxon>Nicotianeae</taxon>
        <taxon>Nicotiana</taxon>
    </lineage>
</organism>
<evidence type="ECO:0000313" key="4">
    <source>
        <dbReference type="RefSeq" id="XP_016433335.1"/>
    </source>
</evidence>